<dbReference type="CDD" id="cd00959">
    <property type="entry name" value="DeoC"/>
    <property type="match status" value="1"/>
</dbReference>
<dbReference type="SUPFAM" id="SSF51569">
    <property type="entry name" value="Aldolase"/>
    <property type="match status" value="1"/>
</dbReference>
<dbReference type="InterPro" id="IPR028581">
    <property type="entry name" value="DeoC_typeI"/>
</dbReference>
<dbReference type="PANTHER" id="PTHR10889">
    <property type="entry name" value="DEOXYRIBOSE-PHOSPHATE ALDOLASE"/>
    <property type="match status" value="1"/>
</dbReference>
<keyword evidence="3" id="KW-0963">Cytoplasm</keyword>
<dbReference type="GO" id="GO:0004139">
    <property type="term" value="F:deoxyribose-phosphate aldolase activity"/>
    <property type="evidence" value="ECO:0007669"/>
    <property type="project" value="UniProtKB-EC"/>
</dbReference>
<dbReference type="OrthoDB" id="70823at2759"/>
<dbReference type="SMART" id="SM01133">
    <property type="entry name" value="DeoC"/>
    <property type="match status" value="1"/>
</dbReference>
<dbReference type="EMBL" id="ML210477">
    <property type="protein sequence ID" value="TFK17667.1"/>
    <property type="molecule type" value="Genomic_DNA"/>
</dbReference>
<evidence type="ECO:0000256" key="4">
    <source>
        <dbReference type="ARBA" id="ARBA00023239"/>
    </source>
</evidence>
<dbReference type="HAMAP" id="MF_00114">
    <property type="entry name" value="DeoC_type1"/>
    <property type="match status" value="1"/>
</dbReference>
<name>A0A5C3KD22_COPMA</name>
<dbReference type="GO" id="GO:0005737">
    <property type="term" value="C:cytoplasm"/>
    <property type="evidence" value="ECO:0007669"/>
    <property type="project" value="InterPro"/>
</dbReference>
<dbReference type="PANTHER" id="PTHR10889:SF1">
    <property type="entry name" value="DEOXYRIBOSE-PHOSPHATE ALDOLASE"/>
    <property type="match status" value="1"/>
</dbReference>
<dbReference type="InterPro" id="IPR011343">
    <property type="entry name" value="DeoC"/>
</dbReference>
<dbReference type="UniPathway" id="UPA00002">
    <property type="reaction ID" value="UER00468"/>
</dbReference>
<dbReference type="GO" id="GO:0046386">
    <property type="term" value="P:deoxyribose phosphate catabolic process"/>
    <property type="evidence" value="ECO:0007669"/>
    <property type="project" value="UniProtKB-UniPathway"/>
</dbReference>
<dbReference type="STRING" id="230819.A0A5C3KD22"/>
<keyword evidence="10" id="KW-1185">Reference proteome</keyword>
<gene>
    <name evidence="9" type="ORF">FA15DRAFT_683476</name>
</gene>
<dbReference type="GO" id="GO:0016052">
    <property type="term" value="P:carbohydrate catabolic process"/>
    <property type="evidence" value="ECO:0007669"/>
    <property type="project" value="TreeGrafter"/>
</dbReference>
<protein>
    <recommendedName>
        <fullName evidence="2">deoxyribose-phosphate aldolase</fullName>
        <ecNumber evidence="2">4.1.2.4</ecNumber>
    </recommendedName>
    <alternativeName>
        <fullName evidence="6">2-deoxy-D-ribose 5-phosphate aldolase</fullName>
    </alternativeName>
</protein>
<organism evidence="9 10">
    <name type="scientific">Coprinopsis marcescibilis</name>
    <name type="common">Agaric fungus</name>
    <name type="synonym">Psathyrella marcescibilis</name>
    <dbReference type="NCBI Taxonomy" id="230819"/>
    <lineage>
        <taxon>Eukaryota</taxon>
        <taxon>Fungi</taxon>
        <taxon>Dikarya</taxon>
        <taxon>Basidiomycota</taxon>
        <taxon>Agaricomycotina</taxon>
        <taxon>Agaricomycetes</taxon>
        <taxon>Agaricomycetidae</taxon>
        <taxon>Agaricales</taxon>
        <taxon>Agaricineae</taxon>
        <taxon>Psathyrellaceae</taxon>
        <taxon>Coprinopsis</taxon>
    </lineage>
</organism>
<keyword evidence="4" id="KW-0456">Lyase</keyword>
<evidence type="ECO:0000256" key="6">
    <source>
        <dbReference type="ARBA" id="ARBA00032755"/>
    </source>
</evidence>
<dbReference type="AlphaFoldDB" id="A0A5C3KD22"/>
<keyword evidence="5" id="KW-0704">Schiff base</keyword>
<evidence type="ECO:0000256" key="5">
    <source>
        <dbReference type="ARBA" id="ARBA00023270"/>
    </source>
</evidence>
<evidence type="ECO:0000256" key="3">
    <source>
        <dbReference type="ARBA" id="ARBA00022490"/>
    </source>
</evidence>
<dbReference type="NCBIfam" id="TIGR00126">
    <property type="entry name" value="deoC"/>
    <property type="match status" value="1"/>
</dbReference>
<evidence type="ECO:0000256" key="2">
    <source>
        <dbReference type="ARBA" id="ARBA00012515"/>
    </source>
</evidence>
<dbReference type="GO" id="GO:0009264">
    <property type="term" value="P:deoxyribonucleotide catabolic process"/>
    <property type="evidence" value="ECO:0007669"/>
    <property type="project" value="InterPro"/>
</dbReference>
<dbReference type="InterPro" id="IPR002915">
    <property type="entry name" value="DeoC/FbaB/LacD_aldolase"/>
</dbReference>
<reference evidence="9 10" key="1">
    <citation type="journal article" date="2019" name="Nat. Ecol. Evol.">
        <title>Megaphylogeny resolves global patterns of mushroom evolution.</title>
        <authorList>
            <person name="Varga T."/>
            <person name="Krizsan K."/>
            <person name="Foldi C."/>
            <person name="Dima B."/>
            <person name="Sanchez-Garcia M."/>
            <person name="Sanchez-Ramirez S."/>
            <person name="Szollosi G.J."/>
            <person name="Szarkandi J.G."/>
            <person name="Papp V."/>
            <person name="Albert L."/>
            <person name="Andreopoulos W."/>
            <person name="Angelini C."/>
            <person name="Antonin V."/>
            <person name="Barry K.W."/>
            <person name="Bougher N.L."/>
            <person name="Buchanan P."/>
            <person name="Buyck B."/>
            <person name="Bense V."/>
            <person name="Catcheside P."/>
            <person name="Chovatia M."/>
            <person name="Cooper J."/>
            <person name="Damon W."/>
            <person name="Desjardin D."/>
            <person name="Finy P."/>
            <person name="Geml J."/>
            <person name="Haridas S."/>
            <person name="Hughes K."/>
            <person name="Justo A."/>
            <person name="Karasinski D."/>
            <person name="Kautmanova I."/>
            <person name="Kiss B."/>
            <person name="Kocsube S."/>
            <person name="Kotiranta H."/>
            <person name="LaButti K.M."/>
            <person name="Lechner B.E."/>
            <person name="Liimatainen K."/>
            <person name="Lipzen A."/>
            <person name="Lukacs Z."/>
            <person name="Mihaltcheva S."/>
            <person name="Morgado L.N."/>
            <person name="Niskanen T."/>
            <person name="Noordeloos M.E."/>
            <person name="Ohm R.A."/>
            <person name="Ortiz-Santana B."/>
            <person name="Ovrebo C."/>
            <person name="Racz N."/>
            <person name="Riley R."/>
            <person name="Savchenko A."/>
            <person name="Shiryaev A."/>
            <person name="Soop K."/>
            <person name="Spirin V."/>
            <person name="Szebenyi C."/>
            <person name="Tomsovsky M."/>
            <person name="Tulloss R.E."/>
            <person name="Uehling J."/>
            <person name="Grigoriev I.V."/>
            <person name="Vagvolgyi C."/>
            <person name="Papp T."/>
            <person name="Martin F.M."/>
            <person name="Miettinen O."/>
            <person name="Hibbett D.S."/>
            <person name="Nagy L.G."/>
        </authorList>
    </citation>
    <scope>NUCLEOTIDE SEQUENCE [LARGE SCALE GENOMIC DNA]</scope>
    <source>
        <strain evidence="9 10">CBS 121175</strain>
    </source>
</reference>
<dbReference type="Proteomes" id="UP000307440">
    <property type="component" value="Unassembled WGS sequence"/>
</dbReference>
<evidence type="ECO:0000256" key="8">
    <source>
        <dbReference type="SAM" id="MobiDB-lite"/>
    </source>
</evidence>
<evidence type="ECO:0000313" key="10">
    <source>
        <dbReference type="Proteomes" id="UP000307440"/>
    </source>
</evidence>
<comment type="similarity">
    <text evidence="1">Belongs to the DeoC/FbaB aldolase family. DeoC type 1 subfamily.</text>
</comment>
<feature type="region of interest" description="Disordered" evidence="8">
    <location>
        <begin position="267"/>
        <end position="286"/>
    </location>
</feature>
<sequence>MAPELQGLQSQWSDEAWGSFIQLKIATTIPELNSDLSPELAPLSSVSNAQDPRFPLSIDHTLLKPDATPDHVDKLCDEAIRHHFKSCCVNGLYVRRVASKLRGSSTITCAVVGFPLGAGSAVAKSQEARQAILDGAQEIDTVIPVGLLLATSPSYSEVYHHLRTIIDACGPVPVKVIIETALLPDQESKIAAAVLSTEAGATFVKTSTGFSGGGATVADVKLLRLATKYRAPDVKIKASGGVRTLEDCIQMFNAGAERIGTSAGASLMKANTSDPDAAKPNSKDSY</sequence>
<dbReference type="InterPro" id="IPR013785">
    <property type="entry name" value="Aldolase_TIM"/>
</dbReference>
<dbReference type="Gene3D" id="3.20.20.70">
    <property type="entry name" value="Aldolase class I"/>
    <property type="match status" value="1"/>
</dbReference>
<evidence type="ECO:0000256" key="7">
    <source>
        <dbReference type="ARBA" id="ARBA00048791"/>
    </source>
</evidence>
<accession>A0A5C3KD22</accession>
<evidence type="ECO:0000256" key="1">
    <source>
        <dbReference type="ARBA" id="ARBA00010936"/>
    </source>
</evidence>
<dbReference type="EC" id="4.1.2.4" evidence="2"/>
<comment type="catalytic activity">
    <reaction evidence="7">
        <text>2-deoxy-D-ribose 5-phosphate = D-glyceraldehyde 3-phosphate + acetaldehyde</text>
        <dbReference type="Rhea" id="RHEA:12821"/>
        <dbReference type="ChEBI" id="CHEBI:15343"/>
        <dbReference type="ChEBI" id="CHEBI:59776"/>
        <dbReference type="ChEBI" id="CHEBI:62877"/>
        <dbReference type="EC" id="4.1.2.4"/>
    </reaction>
</comment>
<evidence type="ECO:0000313" key="9">
    <source>
        <dbReference type="EMBL" id="TFK17667.1"/>
    </source>
</evidence>
<dbReference type="Pfam" id="PF01791">
    <property type="entry name" value="DeoC"/>
    <property type="match status" value="1"/>
</dbReference>
<dbReference type="FunFam" id="3.20.20.70:FF:000044">
    <property type="entry name" value="Deoxyribose-phosphate aldolase"/>
    <property type="match status" value="1"/>
</dbReference>
<proteinExistence type="inferred from homology"/>